<dbReference type="PANTHER" id="PTHR34213:SF2">
    <property type="entry name" value="NUCLEAR TRANSPORT FACTOR 2 (NTF2) FAMILY PROTEIN"/>
    <property type="match status" value="1"/>
</dbReference>
<comment type="caution">
    <text evidence="2">The sequence shown here is derived from an EMBL/GenBank/DDBJ whole genome shotgun (WGS) entry which is preliminary data.</text>
</comment>
<protein>
    <submittedName>
        <fullName evidence="2">Uncharacterized protein</fullName>
    </submittedName>
</protein>
<evidence type="ECO:0000313" key="3">
    <source>
        <dbReference type="Proteomes" id="UP001447188"/>
    </source>
</evidence>
<feature type="region of interest" description="Disordered" evidence="1">
    <location>
        <begin position="1"/>
        <end position="29"/>
    </location>
</feature>
<evidence type="ECO:0000256" key="1">
    <source>
        <dbReference type="SAM" id="MobiDB-lite"/>
    </source>
</evidence>
<name>A0ABR3G7C9_9PEZI</name>
<dbReference type="Proteomes" id="UP001447188">
    <property type="component" value="Unassembled WGS sequence"/>
</dbReference>
<keyword evidence="3" id="KW-1185">Reference proteome</keyword>
<reference evidence="2 3" key="1">
    <citation type="submission" date="2024-02" db="EMBL/GenBank/DDBJ databases">
        <title>Discinaceae phylogenomics.</title>
        <authorList>
            <person name="Dirks A.C."/>
            <person name="James T.Y."/>
        </authorList>
    </citation>
    <scope>NUCLEOTIDE SEQUENCE [LARGE SCALE GENOMIC DNA]</scope>
    <source>
        <strain evidence="2 3">ACD0624</strain>
    </source>
</reference>
<evidence type="ECO:0000313" key="2">
    <source>
        <dbReference type="EMBL" id="KAL0631481.1"/>
    </source>
</evidence>
<accession>A0ABR3G7C9</accession>
<sequence>MAGNSRQFEPRHDSSRFAPYTPNPQNSLPLPSDRMAMLRDIISLYAGNPSEEAMRHYHEESVYDDPLSFCDTRYKIAGQWYGLPKAFKRLNPKEYEVVENESDEVIFKLRLEYTIRGIGATKLVDSLVTLKLDPNEEKPTIRYHRDQWNEKDHRIIWEPQPARRSGRLEMSSFYPDNTLDGIQVRHRPSHEELGYFFEEHNGNRLAKVAGTSELLREVGGD</sequence>
<gene>
    <name evidence="2" type="ORF">Q9L58_009640</name>
</gene>
<proteinExistence type="predicted"/>
<dbReference type="EMBL" id="JBBBZM010000242">
    <property type="protein sequence ID" value="KAL0631481.1"/>
    <property type="molecule type" value="Genomic_DNA"/>
</dbReference>
<dbReference type="PANTHER" id="PTHR34213">
    <property type="entry name" value="NUCLEAR TRANSPORT FACTOR 2 (NTF2) FAMILY PROTEIN"/>
    <property type="match status" value="1"/>
</dbReference>
<organism evidence="2 3">
    <name type="scientific">Discina gigas</name>
    <dbReference type="NCBI Taxonomy" id="1032678"/>
    <lineage>
        <taxon>Eukaryota</taxon>
        <taxon>Fungi</taxon>
        <taxon>Dikarya</taxon>
        <taxon>Ascomycota</taxon>
        <taxon>Pezizomycotina</taxon>
        <taxon>Pezizomycetes</taxon>
        <taxon>Pezizales</taxon>
        <taxon>Discinaceae</taxon>
        <taxon>Discina</taxon>
    </lineage>
</organism>